<dbReference type="AlphaFoldDB" id="A0AAW1DK93"/>
<dbReference type="Pfam" id="PF09786">
    <property type="entry name" value="CytochromB561_N"/>
    <property type="match status" value="1"/>
</dbReference>
<accession>A0AAW1DK93</accession>
<comment type="caution">
    <text evidence="1">The sequence shown here is derived from an EMBL/GenBank/DDBJ whole genome shotgun (WGS) entry which is preliminary data.</text>
</comment>
<proteinExistence type="predicted"/>
<dbReference type="EMBL" id="JAPXFL010000003">
    <property type="protein sequence ID" value="KAK9509568.1"/>
    <property type="molecule type" value="Genomic_DNA"/>
</dbReference>
<dbReference type="InterPro" id="IPR019176">
    <property type="entry name" value="Cytochrome_B561-rel"/>
</dbReference>
<organism evidence="1 2">
    <name type="scientific">Rhynocoris fuscipes</name>
    <dbReference type="NCBI Taxonomy" id="488301"/>
    <lineage>
        <taxon>Eukaryota</taxon>
        <taxon>Metazoa</taxon>
        <taxon>Ecdysozoa</taxon>
        <taxon>Arthropoda</taxon>
        <taxon>Hexapoda</taxon>
        <taxon>Insecta</taxon>
        <taxon>Pterygota</taxon>
        <taxon>Neoptera</taxon>
        <taxon>Paraneoptera</taxon>
        <taxon>Hemiptera</taxon>
        <taxon>Heteroptera</taxon>
        <taxon>Panheteroptera</taxon>
        <taxon>Cimicomorpha</taxon>
        <taxon>Reduviidae</taxon>
        <taxon>Harpactorinae</taxon>
        <taxon>Harpactorini</taxon>
        <taxon>Rhynocoris</taxon>
    </lineage>
</organism>
<dbReference type="PANTHER" id="PTHR21780:SF0">
    <property type="entry name" value="TRANSMEMBRANE PROTEIN 209"/>
    <property type="match status" value="1"/>
</dbReference>
<dbReference type="GO" id="GO:0016020">
    <property type="term" value="C:membrane"/>
    <property type="evidence" value="ECO:0007669"/>
    <property type="project" value="TreeGrafter"/>
</dbReference>
<reference evidence="1 2" key="1">
    <citation type="submission" date="2022-12" db="EMBL/GenBank/DDBJ databases">
        <title>Chromosome-level genome assembly of true bugs.</title>
        <authorList>
            <person name="Ma L."/>
            <person name="Li H."/>
        </authorList>
    </citation>
    <scope>NUCLEOTIDE SEQUENCE [LARGE SCALE GENOMIC DNA]</scope>
    <source>
        <strain evidence="1">Lab_2022b</strain>
    </source>
</reference>
<dbReference type="PANTHER" id="PTHR21780">
    <property type="entry name" value="TRANSMEMBRANE PROTEIN 209"/>
    <property type="match status" value="1"/>
</dbReference>
<evidence type="ECO:0000313" key="2">
    <source>
        <dbReference type="Proteomes" id="UP001461498"/>
    </source>
</evidence>
<evidence type="ECO:0000313" key="1">
    <source>
        <dbReference type="EMBL" id="KAK9509568.1"/>
    </source>
</evidence>
<sequence length="496" mass="59033">MVFSTSLTKKLMDLTAISHGYPMDKKSNKMEGVIECNTYGCRDVNDDFSMSFCNMAVEPPMFNYCLKCLKLLVKDNPRLSYDQCIETFWHQEKHNSLKNMKLHEDTDHINLFRNYKYIDIKRLCDLDELWQKINQEYDSLCMKKINIKRRKSYRQIILPYHQHIYKNYKYTDVKSLDNYLKKEENKLFDNRIMSLYRYYNMKSYSDNFWNCYVLEDTRDGLKWMRRMVYQTASVEKTVSIHRDLVEELQRIQDVDSVCFHNWIYRLRLWISATILDRLVDQINKVNHDLALLGYNKVSVGSVGLNILENISACTVPNLPILLTFLEITPYQQYIVQRISELAKSGSLNDYMWNSGGTYKDKPWHSRLPTDAELIMHLICSYLDQILPLTCYNNTKPFTTKYFIKESQLNSINFNSKIKIIEITRTPPHYNLIINSETQELPAGKECLVRMKCTEEFNYCFPRELYQSEIFINIFEIDCLKTERYDVMNCITIVECN</sequence>
<keyword evidence="2" id="KW-1185">Reference proteome</keyword>
<protein>
    <submittedName>
        <fullName evidence="1">Uncharacterized protein</fullName>
    </submittedName>
</protein>
<name>A0AAW1DK93_9HEMI</name>
<dbReference type="Proteomes" id="UP001461498">
    <property type="component" value="Unassembled WGS sequence"/>
</dbReference>
<gene>
    <name evidence="1" type="ORF">O3M35_006856</name>
</gene>